<evidence type="ECO:0000313" key="2">
    <source>
        <dbReference type="EMBL" id="TWT39701.1"/>
    </source>
</evidence>
<dbReference type="InterPro" id="IPR009325">
    <property type="entry name" value="DUF983"/>
</dbReference>
<comment type="caution">
    <text evidence="2">The sequence shown here is derived from an EMBL/GenBank/DDBJ whole genome shotgun (WGS) entry which is preliminary data.</text>
</comment>
<dbReference type="Proteomes" id="UP000318878">
    <property type="component" value="Unassembled WGS sequence"/>
</dbReference>
<name>A0A5C5VPF7_9BACT</name>
<proteinExistence type="predicted"/>
<evidence type="ECO:0000256" key="1">
    <source>
        <dbReference type="SAM" id="Phobius"/>
    </source>
</evidence>
<reference evidence="2 3" key="1">
    <citation type="submission" date="2019-02" db="EMBL/GenBank/DDBJ databases">
        <title>Deep-cultivation of Planctomycetes and their phenomic and genomic characterization uncovers novel biology.</title>
        <authorList>
            <person name="Wiegand S."/>
            <person name="Jogler M."/>
            <person name="Boedeker C."/>
            <person name="Pinto D."/>
            <person name="Vollmers J."/>
            <person name="Rivas-Marin E."/>
            <person name="Kohn T."/>
            <person name="Peeters S.H."/>
            <person name="Heuer A."/>
            <person name="Rast P."/>
            <person name="Oberbeckmann S."/>
            <person name="Bunk B."/>
            <person name="Jeske O."/>
            <person name="Meyerdierks A."/>
            <person name="Storesund J.E."/>
            <person name="Kallscheuer N."/>
            <person name="Luecker S."/>
            <person name="Lage O.M."/>
            <person name="Pohl T."/>
            <person name="Merkel B.J."/>
            <person name="Hornburger P."/>
            <person name="Mueller R.-W."/>
            <person name="Bruemmer F."/>
            <person name="Labrenz M."/>
            <person name="Spormann A.M."/>
            <person name="Op Den Camp H."/>
            <person name="Overmann J."/>
            <person name="Amann R."/>
            <person name="Jetten M.S.M."/>
            <person name="Mascher T."/>
            <person name="Medema M.H."/>
            <person name="Devos D.P."/>
            <person name="Kaster A.-K."/>
            <person name="Ovreas L."/>
            <person name="Rohde M."/>
            <person name="Galperin M.Y."/>
            <person name="Jogler C."/>
        </authorList>
    </citation>
    <scope>NUCLEOTIDE SEQUENCE [LARGE SCALE GENOMIC DNA]</scope>
    <source>
        <strain evidence="2 3">Enr8</strain>
    </source>
</reference>
<gene>
    <name evidence="2" type="ORF">Enr8_14020</name>
</gene>
<accession>A0A5C5VPF7</accession>
<evidence type="ECO:0000313" key="3">
    <source>
        <dbReference type="Proteomes" id="UP000318878"/>
    </source>
</evidence>
<keyword evidence="1" id="KW-0472">Membrane</keyword>
<dbReference type="OrthoDB" id="9799456at2"/>
<dbReference type="EMBL" id="SJPF01000001">
    <property type="protein sequence ID" value="TWT39701.1"/>
    <property type="molecule type" value="Genomic_DNA"/>
</dbReference>
<organism evidence="2 3">
    <name type="scientific">Blastopirellula retiformator</name>
    <dbReference type="NCBI Taxonomy" id="2527970"/>
    <lineage>
        <taxon>Bacteria</taxon>
        <taxon>Pseudomonadati</taxon>
        <taxon>Planctomycetota</taxon>
        <taxon>Planctomycetia</taxon>
        <taxon>Pirellulales</taxon>
        <taxon>Pirellulaceae</taxon>
        <taxon>Blastopirellula</taxon>
    </lineage>
</organism>
<protein>
    <recommendedName>
        <fullName evidence="4">DUF983 domain-containing protein</fullName>
    </recommendedName>
</protein>
<dbReference type="RefSeq" id="WP_146429847.1">
    <property type="nucleotide sequence ID" value="NZ_SJPF01000001.1"/>
</dbReference>
<evidence type="ECO:0008006" key="4">
    <source>
        <dbReference type="Google" id="ProtNLM"/>
    </source>
</evidence>
<sequence length="122" mass="14312">MRFRTLVWRSLRLRCPLCGQGHLLRSWFRMHQDCPECGVRFEREPGFFLGSIYFNYGLTTLIVAVTYPILLFNGIANSQTLLFASLAFVLVFPLIFFPLARSLWLGHDQYWDPRTDVPERLP</sequence>
<keyword evidence="3" id="KW-1185">Reference proteome</keyword>
<keyword evidence="1" id="KW-1133">Transmembrane helix</keyword>
<dbReference type="AlphaFoldDB" id="A0A5C5VPF7"/>
<keyword evidence="1" id="KW-0812">Transmembrane</keyword>
<dbReference type="Pfam" id="PF06170">
    <property type="entry name" value="DUF983"/>
    <property type="match status" value="1"/>
</dbReference>
<feature type="transmembrane region" description="Helical" evidence="1">
    <location>
        <begin position="53"/>
        <end position="75"/>
    </location>
</feature>
<feature type="transmembrane region" description="Helical" evidence="1">
    <location>
        <begin position="81"/>
        <end position="100"/>
    </location>
</feature>